<evidence type="ECO:0000313" key="2">
    <source>
        <dbReference type="EMBL" id="CBY31101.1"/>
    </source>
</evidence>
<accession>E4Y651</accession>
<dbReference type="AlphaFoldDB" id="E4Y651"/>
<evidence type="ECO:0000256" key="1">
    <source>
        <dbReference type="SAM" id="Coils"/>
    </source>
</evidence>
<organism evidence="2">
    <name type="scientific">Oikopleura dioica</name>
    <name type="common">Tunicate</name>
    <dbReference type="NCBI Taxonomy" id="34765"/>
    <lineage>
        <taxon>Eukaryota</taxon>
        <taxon>Metazoa</taxon>
        <taxon>Chordata</taxon>
        <taxon>Tunicata</taxon>
        <taxon>Appendicularia</taxon>
        <taxon>Copelata</taxon>
        <taxon>Oikopleuridae</taxon>
        <taxon>Oikopleura</taxon>
    </lineage>
</organism>
<proteinExistence type="predicted"/>
<reference evidence="2" key="1">
    <citation type="journal article" date="2010" name="Science">
        <title>Plasticity of animal genome architecture unmasked by rapid evolution of a pelagic tunicate.</title>
        <authorList>
            <person name="Denoeud F."/>
            <person name="Henriet S."/>
            <person name="Mungpakdee S."/>
            <person name="Aury J.M."/>
            <person name="Da Silva C."/>
            <person name="Brinkmann H."/>
            <person name="Mikhaleva J."/>
            <person name="Olsen L.C."/>
            <person name="Jubin C."/>
            <person name="Canestro C."/>
            <person name="Bouquet J.M."/>
            <person name="Danks G."/>
            <person name="Poulain J."/>
            <person name="Campsteijn C."/>
            <person name="Adamski M."/>
            <person name="Cross I."/>
            <person name="Yadetie F."/>
            <person name="Muffato M."/>
            <person name="Louis A."/>
            <person name="Butcher S."/>
            <person name="Tsagkogeorga G."/>
            <person name="Konrad A."/>
            <person name="Singh S."/>
            <person name="Jensen M.F."/>
            <person name="Cong E.H."/>
            <person name="Eikeseth-Otteraa H."/>
            <person name="Noel B."/>
            <person name="Anthouard V."/>
            <person name="Porcel B.M."/>
            <person name="Kachouri-Lafond R."/>
            <person name="Nishino A."/>
            <person name="Ugolini M."/>
            <person name="Chourrout P."/>
            <person name="Nishida H."/>
            <person name="Aasland R."/>
            <person name="Huzurbazar S."/>
            <person name="Westhof E."/>
            <person name="Delsuc F."/>
            <person name="Lehrach H."/>
            <person name="Reinhardt R."/>
            <person name="Weissenbach J."/>
            <person name="Roy S.W."/>
            <person name="Artiguenave F."/>
            <person name="Postlethwait J.H."/>
            <person name="Manak J.R."/>
            <person name="Thompson E.M."/>
            <person name="Jaillon O."/>
            <person name="Du Pasquier L."/>
            <person name="Boudinot P."/>
            <person name="Liberles D.A."/>
            <person name="Volff J.N."/>
            <person name="Philippe H."/>
            <person name="Lenhard B."/>
            <person name="Roest Crollius H."/>
            <person name="Wincker P."/>
            <person name="Chourrout D."/>
        </authorList>
    </citation>
    <scope>NUCLEOTIDE SEQUENCE [LARGE SCALE GENOMIC DNA]</scope>
</reference>
<gene>
    <name evidence="2" type="ORF">GSOID_T00019058001</name>
</gene>
<protein>
    <submittedName>
        <fullName evidence="2">Uncharacterized protein</fullName>
    </submittedName>
</protein>
<name>E4Y651_OIKDI</name>
<feature type="coiled-coil region" evidence="1">
    <location>
        <begin position="108"/>
        <end position="142"/>
    </location>
</feature>
<dbReference type="Proteomes" id="UP000011014">
    <property type="component" value="Unassembled WGS sequence"/>
</dbReference>
<sequence length="225" mass="26615">MKKNYNKEIAMMLRFLHRENGIKDLEGNSWNEKKVFLFRYRSYKKIDLDEALKGSVFYITATSTDTKNKLNILIFVWFDSVGKKEFFNSNQGDVFKTPHDAVQNKLDKDFLNQQADYLKKRRENMEEQLEFLRIKNAELKSKHFAEECRYNHQRKSAKTSDLGTSSNGLVLPEIRTFDFNFPSDYTPSVIYQPYTAPNEIQEIALKLLILTFFGRKNYLQKLFLS</sequence>
<keyword evidence="1" id="KW-0175">Coiled coil</keyword>
<dbReference type="EMBL" id="FN654292">
    <property type="protein sequence ID" value="CBY31101.1"/>
    <property type="molecule type" value="Genomic_DNA"/>
</dbReference>